<reference evidence="2" key="1">
    <citation type="submission" date="2020-01" db="EMBL/GenBank/DDBJ databases">
        <authorList>
            <consortium name="DOE Joint Genome Institute"/>
            <person name="Haridas S."/>
            <person name="Albert R."/>
            <person name="Binder M."/>
            <person name="Bloem J."/>
            <person name="Labutti K."/>
            <person name="Salamov A."/>
            <person name="Andreopoulos B."/>
            <person name="Baker S.E."/>
            <person name="Barry K."/>
            <person name="Bills G."/>
            <person name="Bluhm B.H."/>
            <person name="Cannon C."/>
            <person name="Castanera R."/>
            <person name="Culley D.E."/>
            <person name="Daum C."/>
            <person name="Ezra D."/>
            <person name="Gonzalez J.B."/>
            <person name="Henrissat B."/>
            <person name="Kuo A."/>
            <person name="Liang C."/>
            <person name="Lipzen A."/>
            <person name="Lutzoni F."/>
            <person name="Magnuson J."/>
            <person name="Mondo S."/>
            <person name="Nolan M."/>
            <person name="Ohm R."/>
            <person name="Pangilinan J."/>
            <person name="Park H.-J."/>
            <person name="Ramirez L."/>
            <person name="Alfaro M."/>
            <person name="Sun H."/>
            <person name="Tritt A."/>
            <person name="Yoshinaga Y."/>
            <person name="Zwiers L.-H."/>
            <person name="Turgeon B.G."/>
            <person name="Goodwin S.B."/>
            <person name="Spatafora J.W."/>
            <person name="Crous P.W."/>
            <person name="Grigoriev I.V."/>
        </authorList>
    </citation>
    <scope>NUCLEOTIDE SEQUENCE</scope>
    <source>
        <strain evidence="2">CBS 394.84</strain>
    </source>
</reference>
<protein>
    <submittedName>
        <fullName evidence="2">Uncharacterized protein</fullName>
    </submittedName>
</protein>
<name>A0A9P4GT76_9PLEO</name>
<sequence>MTDQIHLFPLKNVTNVDLQNLSQCLWRWQLCGDCSGEPVCAKATCHWSRAKRQQATWTRYKDLTAAYVPELFTRQAALNTHADLLKIMRLINERPDDAREHLVQRHFVCPEIDTENIPAVSDQYRAMDLAASILFSVNCGMSREHADLLEDGISTLQWRNNLSATEFLREAFPKTLQQAFESEKEHPEWSTITPDLSAKQLRKLTGLQMEPTCDLRSHLVLDHEKRVVRVFHCTAMLKENLSASRSDSNDCVLPRQLILEVLHTINNVLFPSDRESQALLSSLVSKHGFDEDLLRYESMVLGHEDSVESTYAYFGVRLAELYDELQNPSPRTRLESWFERKSGARYMLMATMIGVFIAIVIGILGLGVSTFQAWVSYQQWKHPIKEE</sequence>
<evidence type="ECO:0000313" key="3">
    <source>
        <dbReference type="Proteomes" id="UP000800039"/>
    </source>
</evidence>
<dbReference type="Proteomes" id="UP000800039">
    <property type="component" value="Unassembled WGS sequence"/>
</dbReference>
<keyword evidence="1" id="KW-0812">Transmembrane</keyword>
<dbReference type="GeneID" id="63849754"/>
<organism evidence="2 3">
    <name type="scientific">Cucurbitaria berberidis CBS 394.84</name>
    <dbReference type="NCBI Taxonomy" id="1168544"/>
    <lineage>
        <taxon>Eukaryota</taxon>
        <taxon>Fungi</taxon>
        <taxon>Dikarya</taxon>
        <taxon>Ascomycota</taxon>
        <taxon>Pezizomycotina</taxon>
        <taxon>Dothideomycetes</taxon>
        <taxon>Pleosporomycetidae</taxon>
        <taxon>Pleosporales</taxon>
        <taxon>Pleosporineae</taxon>
        <taxon>Cucurbitariaceae</taxon>
        <taxon>Cucurbitaria</taxon>
    </lineage>
</organism>
<dbReference type="RefSeq" id="XP_040793478.1">
    <property type="nucleotide sequence ID" value="XM_040932503.1"/>
</dbReference>
<dbReference type="EMBL" id="ML976614">
    <property type="protein sequence ID" value="KAF1850915.1"/>
    <property type="molecule type" value="Genomic_DNA"/>
</dbReference>
<comment type="caution">
    <text evidence="2">The sequence shown here is derived from an EMBL/GenBank/DDBJ whole genome shotgun (WGS) entry which is preliminary data.</text>
</comment>
<gene>
    <name evidence="2" type="ORF">K460DRAFT_361669</name>
</gene>
<accession>A0A9P4GT76</accession>
<dbReference type="AlphaFoldDB" id="A0A9P4GT76"/>
<feature type="transmembrane region" description="Helical" evidence="1">
    <location>
        <begin position="346"/>
        <end position="368"/>
    </location>
</feature>
<proteinExistence type="predicted"/>
<keyword evidence="1" id="KW-0472">Membrane</keyword>
<evidence type="ECO:0000256" key="1">
    <source>
        <dbReference type="SAM" id="Phobius"/>
    </source>
</evidence>
<keyword evidence="3" id="KW-1185">Reference proteome</keyword>
<keyword evidence="1" id="KW-1133">Transmembrane helix</keyword>
<evidence type="ECO:0000313" key="2">
    <source>
        <dbReference type="EMBL" id="KAF1850915.1"/>
    </source>
</evidence>
<dbReference type="OrthoDB" id="5428890at2759"/>